<protein>
    <recommendedName>
        <fullName evidence="1">Phage tail collar domain-containing protein</fullName>
    </recommendedName>
</protein>
<reference evidence="3" key="2">
    <citation type="submission" date="2015-03" db="EMBL/GenBank/DDBJ databases">
        <title>Genome sequence of Azospirillum thiophilum strain DSM 21654T.</title>
        <authorList>
            <person name="Kwak Y."/>
            <person name="Shin J.-H."/>
        </authorList>
    </citation>
    <scope>NUCLEOTIDE SEQUENCE [LARGE SCALE GENOMIC DNA]</scope>
    <source>
        <strain evidence="3">DSM 15199</strain>
    </source>
</reference>
<accession>A0A0F7LPM2</accession>
<sequence length="281" mass="30699">MSAKESPEKVTNKAASELKDRFKEGSIPLQTDFADLIDIADMGRKAIGKAPDQTDNQNSALELDSNGRLMVKAGNGITVNSEGVSINLETVLPRGMIVMFSGSVVPQGWAFCDGNNDTPDLTNRFIMCGDDISETGKSSHKAHGSNDEKSYTLYTTQTDISVNITVENTTLTELQIPAHKHIGGMAYSYNYGMKYGHFHESLFYGQTQIAINNDHDSNNVMAQVKQGHDVDLPTVSYAYTSKIGDGRGHNHAATATVNPLKHNHSVNVIPPYYLLAFIMKL</sequence>
<evidence type="ECO:0000259" key="1">
    <source>
        <dbReference type="Pfam" id="PF07484"/>
    </source>
</evidence>
<evidence type="ECO:0000313" key="3">
    <source>
        <dbReference type="Proteomes" id="UP000034866"/>
    </source>
</evidence>
<dbReference type="Pfam" id="PF07484">
    <property type="entry name" value="Collar"/>
    <property type="match status" value="1"/>
</dbReference>
<dbReference type="SUPFAM" id="SSF88874">
    <property type="entry name" value="Receptor-binding domain of short tail fibre protein gp12"/>
    <property type="match status" value="1"/>
</dbReference>
<name>A0A0F7LPM2_9GAMM</name>
<proteinExistence type="predicted"/>
<organism evidence="2 3">
    <name type="scientific">Photorhabdus thracensis</name>
    <dbReference type="NCBI Taxonomy" id="230089"/>
    <lineage>
        <taxon>Bacteria</taxon>
        <taxon>Pseudomonadati</taxon>
        <taxon>Pseudomonadota</taxon>
        <taxon>Gammaproteobacteria</taxon>
        <taxon>Enterobacterales</taxon>
        <taxon>Morganellaceae</taxon>
        <taxon>Photorhabdus</taxon>
    </lineage>
</organism>
<dbReference type="PATRIC" id="fig|230089.6.peg.4332"/>
<reference evidence="2 3" key="1">
    <citation type="journal article" date="2015" name="J. Biotechnol.">
        <title>Complete genome sequence of Photorhabdus temperata subsp. thracensis 39-8(T), an entomopathogenic bacterium for the improved commercial bioinsecticide.</title>
        <authorList>
            <person name="Kwak Y."/>
            <person name="Shin J.H."/>
        </authorList>
    </citation>
    <scope>NUCLEOTIDE SEQUENCE [LARGE SCALE GENOMIC DNA]</scope>
    <source>
        <strain evidence="2 3">DSM 15199</strain>
    </source>
</reference>
<dbReference type="RefSeq" id="WP_046976160.1">
    <property type="nucleotide sequence ID" value="NZ_CP011104.1"/>
</dbReference>
<keyword evidence="3" id="KW-1185">Reference proteome</keyword>
<gene>
    <name evidence="2" type="ORF">VY86_19245</name>
</gene>
<dbReference type="AlphaFoldDB" id="A0A0F7LPM2"/>
<dbReference type="KEGG" id="ptt:VY86_19245"/>
<evidence type="ECO:0000313" key="2">
    <source>
        <dbReference type="EMBL" id="AKH65169.1"/>
    </source>
</evidence>
<feature type="domain" description="Phage tail collar" evidence="1">
    <location>
        <begin position="95"/>
        <end position="115"/>
    </location>
</feature>
<dbReference type="STRING" id="230089.VY86_19245"/>
<dbReference type="CDD" id="cd22641">
    <property type="entry name" value="C24-like"/>
    <property type="match status" value="1"/>
</dbReference>
<dbReference type="InterPro" id="IPR011083">
    <property type="entry name" value="Phage_tail_collar_dom"/>
</dbReference>
<dbReference type="EMBL" id="CP011104">
    <property type="protein sequence ID" value="AKH65169.1"/>
    <property type="molecule type" value="Genomic_DNA"/>
</dbReference>
<dbReference type="Proteomes" id="UP000034866">
    <property type="component" value="Chromosome"/>
</dbReference>
<dbReference type="OrthoDB" id="6174642at2"/>